<protein>
    <recommendedName>
        <fullName evidence="10">C2H2-type domain-containing protein</fullName>
    </recommendedName>
</protein>
<evidence type="ECO:0000256" key="8">
    <source>
        <dbReference type="ARBA" id="ARBA00023242"/>
    </source>
</evidence>
<dbReference type="InterPro" id="IPR050636">
    <property type="entry name" value="C2H2-ZF_domain-containing"/>
</dbReference>
<dbReference type="Proteomes" id="UP000095300">
    <property type="component" value="Unassembled WGS sequence"/>
</dbReference>
<dbReference type="EnsemblMetazoa" id="SCAU015533-RA">
    <property type="protein sequence ID" value="SCAU015533-PA"/>
    <property type="gene ID" value="SCAU015533"/>
</dbReference>
<dbReference type="PROSITE" id="PS50157">
    <property type="entry name" value="ZINC_FINGER_C2H2_2"/>
    <property type="match status" value="8"/>
</dbReference>
<sequence length="544" mass="63103">MHCCLCYQYSNEFEALQNDAGQCTDVYNITARYFDPILINDSDVPEDQLSPIKILCLQCWDHINNFYEFQQEVLKSRSLLSATLSNSLNGKQQDNQLADQFMDTTFNGNEHSELMSPVVVEGQETYKLQFELINNDSEDMKDSIIPYTSQSELLDDYENYTQEGGTLDKMKSKSKNARIKSQTLNVEKKKSKNVRIKSQTLDAGKKEKNSNRGGAVYTLEKGKESDQFIAQWKPNLECDLCPETATNFDALRSHFREVHKSRFYIKCCDRKFYRRCILVEHIQLHVNPNTYKCDICGKPSTSKHNLKLHKQIVHNNAREFKCEFCYKSFNHKPTLNRHLLTHASGEKTFFCKECDKGYVLEVQLKAHIKTVHNGIRICEQCGKTFQSEGTLKKHYVEHGIFPQPKFPCDMCDAELKSNEALKRHKAAYHHDGSTAYICKICGKVSASEHALLSHKKFVHEGERKYKCDLCEKAFRTKTVLREHVATHTGEDLYQCPHCPSTFKTNSNMHHHRKRVHPVEWKVSRKRRSNQPKININQLQRQVVL</sequence>
<evidence type="ECO:0000256" key="3">
    <source>
        <dbReference type="ARBA" id="ARBA00022737"/>
    </source>
</evidence>
<dbReference type="FunFam" id="3.30.160.60:FF:000202">
    <property type="entry name" value="Zinc finger protein 574"/>
    <property type="match status" value="1"/>
</dbReference>
<keyword evidence="3" id="KW-0677">Repeat</keyword>
<comment type="subcellular location">
    <subcellularLocation>
        <location evidence="1">Nucleus</location>
    </subcellularLocation>
</comment>
<name>A0A1I8QB55_STOCA</name>
<dbReference type="SMART" id="SM00355">
    <property type="entry name" value="ZnF_C2H2"/>
    <property type="match status" value="10"/>
</dbReference>
<dbReference type="InterPro" id="IPR013087">
    <property type="entry name" value="Znf_C2H2_type"/>
</dbReference>
<dbReference type="Pfam" id="PF13912">
    <property type="entry name" value="zf-C2H2_6"/>
    <property type="match status" value="3"/>
</dbReference>
<gene>
    <name evidence="11" type="primary">106092602</name>
</gene>
<dbReference type="PANTHER" id="PTHR47772:SF13">
    <property type="entry name" value="GASTRULA ZINC FINGER PROTEIN XLCGF49.1-LIKE-RELATED"/>
    <property type="match status" value="1"/>
</dbReference>
<evidence type="ECO:0000256" key="4">
    <source>
        <dbReference type="ARBA" id="ARBA00022771"/>
    </source>
</evidence>
<evidence type="ECO:0000256" key="2">
    <source>
        <dbReference type="ARBA" id="ARBA00022723"/>
    </source>
</evidence>
<keyword evidence="6" id="KW-0805">Transcription regulation</keyword>
<evidence type="ECO:0000256" key="7">
    <source>
        <dbReference type="ARBA" id="ARBA00023163"/>
    </source>
</evidence>
<evidence type="ECO:0000313" key="11">
    <source>
        <dbReference type="EnsemblMetazoa" id="SCAU015533-PA"/>
    </source>
</evidence>
<dbReference type="KEGG" id="scac:106092602"/>
<dbReference type="InterPro" id="IPR036236">
    <property type="entry name" value="Znf_C2H2_sf"/>
</dbReference>
<feature type="domain" description="C2H2-type" evidence="10">
    <location>
        <begin position="349"/>
        <end position="377"/>
    </location>
</feature>
<dbReference type="Pfam" id="PF00096">
    <property type="entry name" value="zf-C2H2"/>
    <property type="match status" value="5"/>
</dbReference>
<evidence type="ECO:0000256" key="9">
    <source>
        <dbReference type="PROSITE-ProRule" id="PRU00042"/>
    </source>
</evidence>
<proteinExistence type="predicted"/>
<keyword evidence="5" id="KW-0862">Zinc</keyword>
<dbReference type="OrthoDB" id="8117402at2759"/>
<dbReference type="GO" id="GO:0032502">
    <property type="term" value="P:developmental process"/>
    <property type="evidence" value="ECO:0007669"/>
    <property type="project" value="UniProtKB-ARBA"/>
</dbReference>
<dbReference type="GO" id="GO:0005634">
    <property type="term" value="C:nucleus"/>
    <property type="evidence" value="ECO:0007669"/>
    <property type="project" value="UniProtKB-SubCell"/>
</dbReference>
<dbReference type="GO" id="GO:0008270">
    <property type="term" value="F:zinc ion binding"/>
    <property type="evidence" value="ECO:0007669"/>
    <property type="project" value="UniProtKB-KW"/>
</dbReference>
<feature type="domain" description="C2H2-type" evidence="10">
    <location>
        <begin position="376"/>
        <end position="398"/>
    </location>
</feature>
<organism evidence="11 12">
    <name type="scientific">Stomoxys calcitrans</name>
    <name type="common">Stable fly</name>
    <name type="synonym">Conops calcitrans</name>
    <dbReference type="NCBI Taxonomy" id="35570"/>
    <lineage>
        <taxon>Eukaryota</taxon>
        <taxon>Metazoa</taxon>
        <taxon>Ecdysozoa</taxon>
        <taxon>Arthropoda</taxon>
        <taxon>Hexapoda</taxon>
        <taxon>Insecta</taxon>
        <taxon>Pterygota</taxon>
        <taxon>Neoptera</taxon>
        <taxon>Endopterygota</taxon>
        <taxon>Diptera</taxon>
        <taxon>Brachycera</taxon>
        <taxon>Muscomorpha</taxon>
        <taxon>Muscoidea</taxon>
        <taxon>Muscidae</taxon>
        <taxon>Stomoxys</taxon>
    </lineage>
</organism>
<dbReference type="VEuPathDB" id="VectorBase:SCAU015533"/>
<dbReference type="PROSITE" id="PS00028">
    <property type="entry name" value="ZINC_FINGER_C2H2_1"/>
    <property type="match status" value="6"/>
</dbReference>
<dbReference type="PANTHER" id="PTHR47772">
    <property type="entry name" value="ZINC FINGER PROTEIN 200"/>
    <property type="match status" value="1"/>
</dbReference>
<keyword evidence="8" id="KW-0539">Nucleus</keyword>
<accession>A0A1I8QB55</accession>
<keyword evidence="7" id="KW-0804">Transcription</keyword>
<evidence type="ECO:0000259" key="10">
    <source>
        <dbReference type="PROSITE" id="PS50157"/>
    </source>
</evidence>
<dbReference type="EnsemblMetazoa" id="SCAU015533-RB">
    <property type="protein sequence ID" value="SCAU015533-PB"/>
    <property type="gene ID" value="SCAU015533"/>
</dbReference>
<evidence type="ECO:0000256" key="6">
    <source>
        <dbReference type="ARBA" id="ARBA00023015"/>
    </source>
</evidence>
<evidence type="ECO:0000313" key="12">
    <source>
        <dbReference type="Proteomes" id="UP000095300"/>
    </source>
</evidence>
<reference evidence="12" key="1">
    <citation type="submission" date="2015-05" db="EMBL/GenBank/DDBJ databases">
        <authorList>
            <person name="Wilson R.K."/>
            <person name="Warren W.C."/>
            <person name="Olafson P."/>
        </authorList>
    </citation>
    <scope>NUCLEOTIDE SEQUENCE [LARGE SCALE GENOMIC DNA]</scope>
    <source>
        <strain evidence="12">USDA</strain>
    </source>
</reference>
<keyword evidence="12" id="KW-1185">Reference proteome</keyword>
<dbReference type="AlphaFoldDB" id="A0A1I8QB55"/>
<feature type="domain" description="C2H2-type" evidence="10">
    <location>
        <begin position="493"/>
        <end position="521"/>
    </location>
</feature>
<keyword evidence="2" id="KW-0479">Metal-binding</keyword>
<feature type="domain" description="C2H2-type" evidence="10">
    <location>
        <begin position="436"/>
        <end position="464"/>
    </location>
</feature>
<feature type="domain" description="C2H2-type" evidence="10">
    <location>
        <begin position="320"/>
        <end position="347"/>
    </location>
</feature>
<feature type="domain" description="C2H2-type" evidence="10">
    <location>
        <begin position="291"/>
        <end position="319"/>
    </location>
</feature>
<keyword evidence="4 9" id="KW-0863">Zinc-finger</keyword>
<dbReference type="STRING" id="35570.A0A1I8QB55"/>
<dbReference type="InterPro" id="IPR012934">
    <property type="entry name" value="Znf_AD"/>
</dbReference>
<dbReference type="SUPFAM" id="SSF57667">
    <property type="entry name" value="beta-beta-alpha zinc fingers"/>
    <property type="match status" value="5"/>
</dbReference>
<reference evidence="11" key="2">
    <citation type="submission" date="2020-05" db="UniProtKB">
        <authorList>
            <consortium name="EnsemblMetazoa"/>
        </authorList>
    </citation>
    <scope>IDENTIFICATION</scope>
    <source>
        <strain evidence="11">USDA</strain>
    </source>
</reference>
<feature type="domain" description="C2H2-type" evidence="10">
    <location>
        <begin position="465"/>
        <end position="492"/>
    </location>
</feature>
<evidence type="ECO:0000256" key="5">
    <source>
        <dbReference type="ARBA" id="ARBA00022833"/>
    </source>
</evidence>
<feature type="domain" description="C2H2-type" evidence="10">
    <location>
        <begin position="406"/>
        <end position="435"/>
    </location>
</feature>
<dbReference type="SMART" id="SM00868">
    <property type="entry name" value="zf-AD"/>
    <property type="match status" value="1"/>
</dbReference>
<evidence type="ECO:0000256" key="1">
    <source>
        <dbReference type="ARBA" id="ARBA00004123"/>
    </source>
</evidence>
<dbReference type="Gene3D" id="3.30.160.60">
    <property type="entry name" value="Classic Zinc Finger"/>
    <property type="match status" value="6"/>
</dbReference>
<dbReference type="Gene3D" id="3.40.1800.20">
    <property type="match status" value="1"/>
</dbReference>